<keyword evidence="2" id="KW-0808">Transferase</keyword>
<dbReference type="Proteomes" id="UP000483261">
    <property type="component" value="Unassembled WGS sequence"/>
</dbReference>
<dbReference type="InterPro" id="IPR011009">
    <property type="entry name" value="Kinase-like_dom_sf"/>
</dbReference>
<dbReference type="SUPFAM" id="SSF56112">
    <property type="entry name" value="Protein kinase-like (PK-like)"/>
    <property type="match status" value="1"/>
</dbReference>
<name>A0A6M1R9W8_9ACTN</name>
<dbReference type="Pfam" id="PF01636">
    <property type="entry name" value="APH"/>
    <property type="match status" value="1"/>
</dbReference>
<sequence length="234" mass="26423">MSGSATRDGQRVWVRTVTEQPQWAEAPFWVGNTEANKILGVPKPIVLDSTEIRDEERWFRTEVMTLVDQAPASPVPAATAPPAIDDVWLDQLRTSLDALATVSTTRQTKDQDDVTQQLREYFGDRIHPQVERWVASHGDLHWANLTAPTLVILDWEQWGLAPSGYDIATLYCHSLLLPETAATIRHRFTHVLDSPDGRRAQLLAIARMLSRTRMGDYTDLVIPLHRLADEILGR</sequence>
<dbReference type="AlphaFoldDB" id="A0A6M1R9W8"/>
<proteinExistence type="predicted"/>
<dbReference type="EMBL" id="JAALAA010000013">
    <property type="protein sequence ID" value="NGN94279.1"/>
    <property type="molecule type" value="Genomic_DNA"/>
</dbReference>
<dbReference type="Gene3D" id="3.90.1200.10">
    <property type="match status" value="1"/>
</dbReference>
<feature type="domain" description="Aminoglycoside phosphotransferase" evidence="1">
    <location>
        <begin position="76"/>
        <end position="175"/>
    </location>
</feature>
<organism evidence="2 3">
    <name type="scientific">Nocardioides turkmenicus</name>
    <dbReference type="NCBI Taxonomy" id="2711220"/>
    <lineage>
        <taxon>Bacteria</taxon>
        <taxon>Bacillati</taxon>
        <taxon>Actinomycetota</taxon>
        <taxon>Actinomycetes</taxon>
        <taxon>Propionibacteriales</taxon>
        <taxon>Nocardioidaceae</taxon>
        <taxon>Nocardioides</taxon>
    </lineage>
</organism>
<dbReference type="RefSeq" id="WP_165111996.1">
    <property type="nucleotide sequence ID" value="NZ_JAALAA010000013.1"/>
</dbReference>
<keyword evidence="3" id="KW-1185">Reference proteome</keyword>
<dbReference type="InterPro" id="IPR002575">
    <property type="entry name" value="Aminoglycoside_PTrfase"/>
</dbReference>
<accession>A0A6M1R9W8</accession>
<dbReference type="GO" id="GO:0016740">
    <property type="term" value="F:transferase activity"/>
    <property type="evidence" value="ECO:0007669"/>
    <property type="project" value="UniProtKB-KW"/>
</dbReference>
<reference evidence="2 3" key="1">
    <citation type="submission" date="2020-02" db="EMBL/GenBank/DDBJ databases">
        <title>Whole-genome analyses of novel actinobacteria.</title>
        <authorList>
            <person name="Sahin N."/>
        </authorList>
    </citation>
    <scope>NUCLEOTIDE SEQUENCE [LARGE SCALE GENOMIC DNA]</scope>
    <source>
        <strain evidence="2 3">KC13</strain>
    </source>
</reference>
<evidence type="ECO:0000313" key="2">
    <source>
        <dbReference type="EMBL" id="NGN94279.1"/>
    </source>
</evidence>
<protein>
    <submittedName>
        <fullName evidence="2">Phosphotransferase</fullName>
    </submittedName>
</protein>
<evidence type="ECO:0000313" key="3">
    <source>
        <dbReference type="Proteomes" id="UP000483261"/>
    </source>
</evidence>
<gene>
    <name evidence="2" type="ORF">G5C66_16225</name>
</gene>
<comment type="caution">
    <text evidence="2">The sequence shown here is derived from an EMBL/GenBank/DDBJ whole genome shotgun (WGS) entry which is preliminary data.</text>
</comment>
<evidence type="ECO:0000259" key="1">
    <source>
        <dbReference type="Pfam" id="PF01636"/>
    </source>
</evidence>